<keyword evidence="4" id="KW-1185">Reference proteome</keyword>
<protein>
    <submittedName>
        <fullName evidence="3">Uncharacterized protein</fullName>
    </submittedName>
</protein>
<keyword evidence="2" id="KW-0732">Signal</keyword>
<feature type="region of interest" description="Disordered" evidence="1">
    <location>
        <begin position="327"/>
        <end position="353"/>
    </location>
</feature>
<feature type="chain" id="PRO_5004581103" evidence="2">
    <location>
        <begin position="24"/>
        <end position="353"/>
    </location>
</feature>
<dbReference type="OrthoDB" id="10578013at2759"/>
<feature type="compositionally biased region" description="Low complexity" evidence="1">
    <location>
        <begin position="340"/>
        <end position="353"/>
    </location>
</feature>
<evidence type="ECO:0000256" key="2">
    <source>
        <dbReference type="SAM" id="SignalP"/>
    </source>
</evidence>
<name>T1K784_TETUR</name>
<dbReference type="EMBL" id="CAEY01001799">
    <property type="status" value="NOT_ANNOTATED_CDS"/>
    <property type="molecule type" value="Genomic_DNA"/>
</dbReference>
<evidence type="ECO:0000313" key="3">
    <source>
        <dbReference type="EnsemblMetazoa" id="tetur06g03310.1"/>
    </source>
</evidence>
<organism evidence="3 4">
    <name type="scientific">Tetranychus urticae</name>
    <name type="common">Two-spotted spider mite</name>
    <dbReference type="NCBI Taxonomy" id="32264"/>
    <lineage>
        <taxon>Eukaryota</taxon>
        <taxon>Metazoa</taxon>
        <taxon>Ecdysozoa</taxon>
        <taxon>Arthropoda</taxon>
        <taxon>Chelicerata</taxon>
        <taxon>Arachnida</taxon>
        <taxon>Acari</taxon>
        <taxon>Acariformes</taxon>
        <taxon>Trombidiformes</taxon>
        <taxon>Prostigmata</taxon>
        <taxon>Eleutherengona</taxon>
        <taxon>Raphignathae</taxon>
        <taxon>Tetranychoidea</taxon>
        <taxon>Tetranychidae</taxon>
        <taxon>Tetranychus</taxon>
    </lineage>
</organism>
<proteinExistence type="predicted"/>
<dbReference type="Proteomes" id="UP000015104">
    <property type="component" value="Unassembled WGS sequence"/>
</dbReference>
<dbReference type="KEGG" id="tut:107361073"/>
<sequence>MSPQRESFLSILFFLIIIDGSMASLGIFNGLPGFPFSSSSANADQDASASEQWPSFVRIVDVADLPSLLFAHPNATNRHSSGSIWSNIFNIFTDGSEGTINDEMERENGAWFAIPGWNKAMFNGTGLGHSILPGLLVPAKIEPGQINDVANSPLSPLFNNFSNIFPLGFLFNHGQTLNLNPFNLPFFPESNAVNPLEGFKAGSLAPEKAQPAVESAEIKPLPENSETVTETPKTKEARRINKIRSILRRALNIENDENSNVKEGEKVVNLIEPVQETGMQMEPIPSTESYPESNSVEHGHEDTRSFGLLSSLATLLAGTSLKTLTHDPQSLGTLHEPTFNNGQQGQNQLFGSN</sequence>
<feature type="region of interest" description="Disordered" evidence="1">
    <location>
        <begin position="275"/>
        <end position="302"/>
    </location>
</feature>
<dbReference type="EnsemblMetazoa" id="tetur06g03310.1">
    <property type="protein sequence ID" value="tetur06g03310.1"/>
    <property type="gene ID" value="tetur06g03310"/>
</dbReference>
<feature type="signal peptide" evidence="2">
    <location>
        <begin position="1"/>
        <end position="23"/>
    </location>
</feature>
<reference evidence="4" key="1">
    <citation type="submission" date="2011-08" db="EMBL/GenBank/DDBJ databases">
        <authorList>
            <person name="Rombauts S."/>
        </authorList>
    </citation>
    <scope>NUCLEOTIDE SEQUENCE</scope>
    <source>
        <strain evidence="4">London</strain>
    </source>
</reference>
<dbReference type="AlphaFoldDB" id="T1K784"/>
<dbReference type="HOGENOM" id="CLU_786031_0_0_1"/>
<accession>T1K784</accession>
<evidence type="ECO:0000313" key="4">
    <source>
        <dbReference type="Proteomes" id="UP000015104"/>
    </source>
</evidence>
<reference evidence="3" key="2">
    <citation type="submission" date="2015-06" db="UniProtKB">
        <authorList>
            <consortium name="EnsemblMetazoa"/>
        </authorList>
    </citation>
    <scope>IDENTIFICATION</scope>
</reference>
<gene>
    <name evidence="3" type="primary">107361073</name>
</gene>
<evidence type="ECO:0000256" key="1">
    <source>
        <dbReference type="SAM" id="MobiDB-lite"/>
    </source>
</evidence>